<evidence type="ECO:0000259" key="2">
    <source>
        <dbReference type="PROSITE" id="PS51746"/>
    </source>
</evidence>
<feature type="compositionally biased region" description="Polar residues" evidence="1">
    <location>
        <begin position="177"/>
        <end position="197"/>
    </location>
</feature>
<dbReference type="InterPro" id="IPR011009">
    <property type="entry name" value="Kinase-like_dom_sf"/>
</dbReference>
<organism evidence="3 4">
    <name type="scientific">Limnospira indica PCC 8005</name>
    <dbReference type="NCBI Taxonomy" id="376219"/>
    <lineage>
        <taxon>Bacteria</taxon>
        <taxon>Bacillati</taxon>
        <taxon>Cyanobacteriota</taxon>
        <taxon>Cyanophyceae</taxon>
        <taxon>Oscillatoriophycideae</taxon>
        <taxon>Oscillatoriales</taxon>
        <taxon>Sirenicapillariaceae</taxon>
        <taxon>Limnospira</taxon>
    </lineage>
</organism>
<reference evidence="3 4" key="1">
    <citation type="submission" date="2014-02" db="EMBL/GenBank/DDBJ databases">
        <authorList>
            <person name="Genoscope - CEA"/>
        </authorList>
    </citation>
    <scope>NUCLEOTIDE SEQUENCE [LARGE SCALE GENOMIC DNA]</scope>
    <source>
        <strain evidence="3 4">PCC 8005</strain>
    </source>
</reference>
<dbReference type="InterPro" id="IPR001932">
    <property type="entry name" value="PPM-type_phosphatase-like_dom"/>
</dbReference>
<dbReference type="SMART" id="SM00331">
    <property type="entry name" value="PP2C_SIG"/>
    <property type="match status" value="1"/>
</dbReference>
<feature type="compositionally biased region" description="Acidic residues" evidence="1">
    <location>
        <begin position="201"/>
        <end position="211"/>
    </location>
</feature>
<evidence type="ECO:0000313" key="3">
    <source>
        <dbReference type="EMBL" id="CDM96292.1"/>
    </source>
</evidence>
<dbReference type="PANTHER" id="PTHR47992">
    <property type="entry name" value="PROTEIN PHOSPHATASE"/>
    <property type="match status" value="1"/>
</dbReference>
<dbReference type="InterPro" id="IPR015655">
    <property type="entry name" value="PP2C"/>
</dbReference>
<keyword evidence="4" id="KW-1185">Reference proteome</keyword>
<dbReference type="SUPFAM" id="SSF81606">
    <property type="entry name" value="PP2C-like"/>
    <property type="match status" value="1"/>
</dbReference>
<evidence type="ECO:0000313" key="4">
    <source>
        <dbReference type="Proteomes" id="UP000032946"/>
    </source>
</evidence>
<dbReference type="Pfam" id="PF13672">
    <property type="entry name" value="PP2C_2"/>
    <property type="match status" value="1"/>
</dbReference>
<dbReference type="AlphaFoldDB" id="A0A9P1P1T1"/>
<dbReference type="SUPFAM" id="SSF56112">
    <property type="entry name" value="Protein kinase-like (PK-like)"/>
    <property type="match status" value="1"/>
</dbReference>
<feature type="compositionally biased region" description="Acidic residues" evidence="1">
    <location>
        <begin position="149"/>
        <end position="161"/>
    </location>
</feature>
<dbReference type="PROSITE" id="PS51746">
    <property type="entry name" value="PPM_2"/>
    <property type="match status" value="1"/>
</dbReference>
<dbReference type="GO" id="GO:0004722">
    <property type="term" value="F:protein serine/threonine phosphatase activity"/>
    <property type="evidence" value="ECO:0007669"/>
    <property type="project" value="InterPro"/>
</dbReference>
<proteinExistence type="predicted"/>
<dbReference type="Gene3D" id="3.60.40.10">
    <property type="entry name" value="PPM-type phosphatase domain"/>
    <property type="match status" value="1"/>
</dbReference>
<gene>
    <name evidence="3" type="ORF">ARTHRO_40699</name>
</gene>
<sequence length="667" mass="73438">MTQLGDKKLGLSPVLWFNLYGLLNGLVISENTCLQIGDFVVRVAANLGQSNDRIHYFKVSLENAGSEHPQLGLLRVGSATGLLQQELQLRETLADYSLVAPILAQIQVPDLSKIVQEPLTEETIEADHITPELTAHQDHELSTLSSPDGSEEIPENSEDIEQLTNETETAADPAESITENQENQTLENTAENITDNQDLYEGSEPETDEGENYLEPEYYPEENLASDEGDRLLVLTEFPHPERVLSQWLKNSPNPLEVLKAITPICQLFWYFHQRHWCAIDINPDWLEIGQPIRCFDLTGVYPEDTPMSSGVMGNYCAPELSSHPIPSEKSSVYTIGALLYHGLYGREPDSDFLGVKKCDMPHLSQLLTISLSAIPDERFSLSQLRGLVIETRKLLGGDRVNWEIASESTLGLSPRRLQNEDSYGIAQINQGASEQVILAALADGMGGMAAGEVASRLAVKTVIDGFRQEEENISKNSSQWLISIVDRANSVVSEAVHNGGTTLSLALIESRKLAIAHVGDSRIYRVSDGKIEQLSEDHSLVALLVASGQISAEQSLEHPDRNVLTKSLGSKPNLSPGYVQTKSDIQLQDGDLILLCSDGVWDLISNEEFIEIFSQSQPLQTAVNEAINLVLKRDAPDNATLLALRCSITPIAVKFNRVEQSSKTLI</sequence>
<dbReference type="SMART" id="SM00332">
    <property type="entry name" value="PP2Cc"/>
    <property type="match status" value="1"/>
</dbReference>
<feature type="region of interest" description="Disordered" evidence="1">
    <location>
        <begin position="133"/>
        <end position="211"/>
    </location>
</feature>
<evidence type="ECO:0000256" key="1">
    <source>
        <dbReference type="SAM" id="MobiDB-lite"/>
    </source>
</evidence>
<feature type="domain" description="PPM-type phosphatase" evidence="2">
    <location>
        <begin position="404"/>
        <end position="647"/>
    </location>
</feature>
<dbReference type="CDD" id="cd00143">
    <property type="entry name" value="PP2Cc"/>
    <property type="match status" value="1"/>
</dbReference>
<dbReference type="Gene3D" id="1.10.510.10">
    <property type="entry name" value="Transferase(Phosphotransferase) domain 1"/>
    <property type="match status" value="1"/>
</dbReference>
<protein>
    <submittedName>
        <fullName evidence="3">PP2C/PPM-type Ser/Thr protein phosphatases</fullName>
    </submittedName>
</protein>
<dbReference type="InterPro" id="IPR036457">
    <property type="entry name" value="PPM-type-like_dom_sf"/>
</dbReference>
<dbReference type="EMBL" id="FO818640">
    <property type="protein sequence ID" value="CDM96292.1"/>
    <property type="molecule type" value="Genomic_DNA"/>
</dbReference>
<dbReference type="Proteomes" id="UP000032946">
    <property type="component" value="Chromosome"/>
</dbReference>
<accession>A0A9P1P1T1</accession>
<name>A0A9P1P1T1_9CYAN</name>